<dbReference type="EMBL" id="VFPU01000001">
    <property type="protein sequence ID" value="TQM96937.1"/>
    <property type="molecule type" value="Genomic_DNA"/>
</dbReference>
<evidence type="ECO:0000256" key="3">
    <source>
        <dbReference type="ARBA" id="ARBA00022692"/>
    </source>
</evidence>
<sequence length="260" mass="28454">MLGVLRRPRWIAYLLLAVLFGTITAGLGLWQYGRYQEKAERRHLIATNYSAPPVPLSDVLTGPGAPLAHDDQWRRIEVTGTYAAGAEHLVRNRPREGVFGYEVLVPLVLADGSAVTVDRGWVPSGRTAATRPEVPPPPTGEVTVTGWLRPSEPDLGRDLPAGQLASIDLPALGAATGLDLVGAYVLLQGEDPEVPRPEPLPEPDVRLGSHFAYAIQWWLTVPAGVVLVLVMARQQALDDAGKPRREPRPRKVRIWDEEDE</sequence>
<accession>A0A543KPF2</accession>
<evidence type="ECO:0000256" key="6">
    <source>
        <dbReference type="RuleBase" id="RU363076"/>
    </source>
</evidence>
<reference evidence="8 9" key="1">
    <citation type="submission" date="2019-06" db="EMBL/GenBank/DDBJ databases">
        <title>Sequencing the genomes of 1000 actinobacteria strains.</title>
        <authorList>
            <person name="Klenk H.-P."/>
        </authorList>
    </citation>
    <scope>NUCLEOTIDE SEQUENCE [LARGE SCALE GENOMIC DNA]</scope>
    <source>
        <strain evidence="8 9">DSM 12362</strain>
    </source>
</reference>
<evidence type="ECO:0000256" key="1">
    <source>
        <dbReference type="ARBA" id="ARBA00004370"/>
    </source>
</evidence>
<dbReference type="Proteomes" id="UP000315133">
    <property type="component" value="Unassembled WGS sequence"/>
</dbReference>
<keyword evidence="5 6" id="KW-0472">Membrane</keyword>
<evidence type="ECO:0000313" key="8">
    <source>
        <dbReference type="EMBL" id="TQM96937.1"/>
    </source>
</evidence>
<evidence type="ECO:0000256" key="5">
    <source>
        <dbReference type="ARBA" id="ARBA00023136"/>
    </source>
</evidence>
<dbReference type="InterPro" id="IPR045214">
    <property type="entry name" value="Surf1/Surf4"/>
</dbReference>
<dbReference type="Pfam" id="PF02104">
    <property type="entry name" value="SURF1"/>
    <property type="match status" value="1"/>
</dbReference>
<dbReference type="GO" id="GO:0005886">
    <property type="term" value="C:plasma membrane"/>
    <property type="evidence" value="ECO:0007669"/>
    <property type="project" value="UniProtKB-SubCell"/>
</dbReference>
<protein>
    <recommendedName>
        <fullName evidence="6">SURF1-like protein</fullName>
    </recommendedName>
</protein>
<feature type="region of interest" description="Disordered" evidence="7">
    <location>
        <begin position="238"/>
        <end position="260"/>
    </location>
</feature>
<comment type="similarity">
    <text evidence="2 6">Belongs to the SURF1 family.</text>
</comment>
<keyword evidence="3 6" id="KW-0812">Transmembrane</keyword>
<evidence type="ECO:0000313" key="9">
    <source>
        <dbReference type="Proteomes" id="UP000315133"/>
    </source>
</evidence>
<comment type="caution">
    <text evidence="8">The sequence shown here is derived from an EMBL/GenBank/DDBJ whole genome shotgun (WGS) entry which is preliminary data.</text>
</comment>
<dbReference type="PANTHER" id="PTHR23427">
    <property type="entry name" value="SURFEIT LOCUS PROTEIN"/>
    <property type="match status" value="1"/>
</dbReference>
<gene>
    <name evidence="8" type="ORF">FB476_1831</name>
</gene>
<keyword evidence="6" id="KW-1003">Cell membrane</keyword>
<dbReference type="AlphaFoldDB" id="A0A543KPF2"/>
<dbReference type="InterPro" id="IPR002994">
    <property type="entry name" value="Surf1/Shy1"/>
</dbReference>
<evidence type="ECO:0000256" key="7">
    <source>
        <dbReference type="SAM" id="MobiDB-lite"/>
    </source>
</evidence>
<evidence type="ECO:0000256" key="2">
    <source>
        <dbReference type="ARBA" id="ARBA00007165"/>
    </source>
</evidence>
<organism evidence="8 9">
    <name type="scientific">Ornithinimicrobium humiphilum</name>
    <dbReference type="NCBI Taxonomy" id="125288"/>
    <lineage>
        <taxon>Bacteria</taxon>
        <taxon>Bacillati</taxon>
        <taxon>Actinomycetota</taxon>
        <taxon>Actinomycetes</taxon>
        <taxon>Micrococcales</taxon>
        <taxon>Ornithinimicrobiaceae</taxon>
        <taxon>Ornithinimicrobium</taxon>
    </lineage>
</organism>
<dbReference type="PANTHER" id="PTHR23427:SF2">
    <property type="entry name" value="SURFEIT LOCUS PROTEIN 1"/>
    <property type="match status" value="1"/>
</dbReference>
<keyword evidence="9" id="KW-1185">Reference proteome</keyword>
<evidence type="ECO:0000256" key="4">
    <source>
        <dbReference type="ARBA" id="ARBA00022989"/>
    </source>
</evidence>
<feature type="transmembrane region" description="Helical" evidence="6">
    <location>
        <begin position="12"/>
        <end position="32"/>
    </location>
</feature>
<comment type="subcellular location">
    <subcellularLocation>
        <location evidence="6">Cell membrane</location>
        <topology evidence="6">Multi-pass membrane protein</topology>
    </subcellularLocation>
    <subcellularLocation>
        <location evidence="1">Membrane</location>
    </subcellularLocation>
</comment>
<dbReference type="CDD" id="cd06662">
    <property type="entry name" value="SURF1"/>
    <property type="match status" value="1"/>
</dbReference>
<proteinExistence type="inferred from homology"/>
<comment type="caution">
    <text evidence="6">Lacks conserved residue(s) required for the propagation of feature annotation.</text>
</comment>
<dbReference type="PROSITE" id="PS50895">
    <property type="entry name" value="SURF1"/>
    <property type="match status" value="1"/>
</dbReference>
<keyword evidence="4 6" id="KW-1133">Transmembrane helix</keyword>
<dbReference type="RefSeq" id="WP_238329638.1">
    <property type="nucleotide sequence ID" value="NZ_BAAAIL010000004.1"/>
</dbReference>
<name>A0A543KPF2_9MICO</name>